<accession>A0A3N4L8L8</accession>
<gene>
    <name evidence="1" type="ORF">P167DRAFT_601601</name>
</gene>
<evidence type="ECO:0000313" key="2">
    <source>
        <dbReference type="Proteomes" id="UP000277580"/>
    </source>
</evidence>
<organism evidence="1 2">
    <name type="scientific">Morchella conica CCBAS932</name>
    <dbReference type="NCBI Taxonomy" id="1392247"/>
    <lineage>
        <taxon>Eukaryota</taxon>
        <taxon>Fungi</taxon>
        <taxon>Dikarya</taxon>
        <taxon>Ascomycota</taxon>
        <taxon>Pezizomycotina</taxon>
        <taxon>Pezizomycetes</taxon>
        <taxon>Pezizales</taxon>
        <taxon>Morchellaceae</taxon>
        <taxon>Morchella</taxon>
    </lineage>
</organism>
<dbReference type="AlphaFoldDB" id="A0A3N4L8L8"/>
<dbReference type="InParanoid" id="A0A3N4L8L8"/>
<name>A0A3N4L8L8_9PEZI</name>
<dbReference type="OrthoDB" id="2322999at2759"/>
<reference evidence="1 2" key="1">
    <citation type="journal article" date="2018" name="Nat. Ecol. Evol.">
        <title>Pezizomycetes genomes reveal the molecular basis of ectomycorrhizal truffle lifestyle.</title>
        <authorList>
            <person name="Murat C."/>
            <person name="Payen T."/>
            <person name="Noel B."/>
            <person name="Kuo A."/>
            <person name="Morin E."/>
            <person name="Chen J."/>
            <person name="Kohler A."/>
            <person name="Krizsan K."/>
            <person name="Balestrini R."/>
            <person name="Da Silva C."/>
            <person name="Montanini B."/>
            <person name="Hainaut M."/>
            <person name="Levati E."/>
            <person name="Barry K.W."/>
            <person name="Belfiori B."/>
            <person name="Cichocki N."/>
            <person name="Clum A."/>
            <person name="Dockter R.B."/>
            <person name="Fauchery L."/>
            <person name="Guy J."/>
            <person name="Iotti M."/>
            <person name="Le Tacon F."/>
            <person name="Lindquist E.A."/>
            <person name="Lipzen A."/>
            <person name="Malagnac F."/>
            <person name="Mello A."/>
            <person name="Molinier V."/>
            <person name="Miyauchi S."/>
            <person name="Poulain J."/>
            <person name="Riccioni C."/>
            <person name="Rubini A."/>
            <person name="Sitrit Y."/>
            <person name="Splivallo R."/>
            <person name="Traeger S."/>
            <person name="Wang M."/>
            <person name="Zifcakova L."/>
            <person name="Wipf D."/>
            <person name="Zambonelli A."/>
            <person name="Paolocci F."/>
            <person name="Nowrousian M."/>
            <person name="Ottonello S."/>
            <person name="Baldrian P."/>
            <person name="Spatafora J.W."/>
            <person name="Henrissat B."/>
            <person name="Nagy L.G."/>
            <person name="Aury J.M."/>
            <person name="Wincker P."/>
            <person name="Grigoriev I.V."/>
            <person name="Bonfante P."/>
            <person name="Martin F.M."/>
        </authorList>
    </citation>
    <scope>NUCLEOTIDE SEQUENCE [LARGE SCALE GENOMIC DNA]</scope>
    <source>
        <strain evidence="1 2">CCBAS932</strain>
    </source>
</reference>
<dbReference type="STRING" id="1392247.A0A3N4L8L8"/>
<proteinExistence type="predicted"/>
<keyword evidence="2" id="KW-1185">Reference proteome</keyword>
<dbReference type="Proteomes" id="UP000277580">
    <property type="component" value="Unassembled WGS sequence"/>
</dbReference>
<evidence type="ECO:0000313" key="1">
    <source>
        <dbReference type="EMBL" id="RPB17809.1"/>
    </source>
</evidence>
<dbReference type="EMBL" id="ML119105">
    <property type="protein sequence ID" value="RPB17809.1"/>
    <property type="molecule type" value="Genomic_DNA"/>
</dbReference>
<sequence length="217" mass="24787">MTKVSYETQAYSPACFDTLRYLEDAQKELESRNLTREGLRPVRELFHKHNVQKQLGLTILHRHFNMAANERLVEYGKVTTPWLLESGEIFGGKIVPRGWALHQGELYPTEFGFNPLGDTTYPDITFASEFVSELKDLFSKLKLDDLFGLTVLDNGNPLEMPGVERTIGRVSLNIPFQEGESNNTVEAVWTFGCHESLDNSTVWPARICWVCKECKQK</sequence>
<protein>
    <submittedName>
        <fullName evidence="1">Uncharacterized protein</fullName>
    </submittedName>
</protein>